<evidence type="ECO:0000313" key="7">
    <source>
        <dbReference type="Proteomes" id="UP000183567"/>
    </source>
</evidence>
<dbReference type="AlphaFoldDB" id="A0A1J8Q3N7"/>
<keyword evidence="1" id="KW-0285">Flavoprotein</keyword>
<name>A0A1J8Q3N7_9AGAM</name>
<dbReference type="PRINTS" id="PR00420">
    <property type="entry name" value="RNGMNOXGNASE"/>
</dbReference>
<evidence type="ECO:0000313" key="6">
    <source>
        <dbReference type="EMBL" id="OJA07864.1"/>
    </source>
</evidence>
<keyword evidence="4" id="KW-0812">Transmembrane</keyword>
<keyword evidence="4" id="KW-0472">Membrane</keyword>
<dbReference type="STRING" id="180088.A0A1J8Q3N7"/>
<accession>A0A1J8Q3N7</accession>
<dbReference type="InterPro" id="IPR002938">
    <property type="entry name" value="FAD-bd"/>
</dbReference>
<dbReference type="SUPFAM" id="SSF54373">
    <property type="entry name" value="FAD-linked reductases, C-terminal domain"/>
    <property type="match status" value="1"/>
</dbReference>
<reference evidence="6 7" key="1">
    <citation type="submission" date="2016-03" db="EMBL/GenBank/DDBJ databases">
        <title>Comparative genomics of the ectomycorrhizal sister species Rhizopogon vinicolor and Rhizopogon vesiculosus (Basidiomycota: Boletales) reveals a divergence of the mating type B locus.</title>
        <authorList>
            <person name="Mujic A.B."/>
            <person name="Kuo A."/>
            <person name="Tritt A."/>
            <person name="Lipzen A."/>
            <person name="Chen C."/>
            <person name="Johnson J."/>
            <person name="Sharma A."/>
            <person name="Barry K."/>
            <person name="Grigoriev I.V."/>
            <person name="Spatafora J.W."/>
        </authorList>
    </citation>
    <scope>NUCLEOTIDE SEQUENCE [LARGE SCALE GENOMIC DNA]</scope>
    <source>
        <strain evidence="6 7">AM-OR11-056</strain>
    </source>
</reference>
<dbReference type="EMBL" id="LVVM01006518">
    <property type="protein sequence ID" value="OJA07864.1"/>
    <property type="molecule type" value="Genomic_DNA"/>
</dbReference>
<dbReference type="Proteomes" id="UP000183567">
    <property type="component" value="Unassembled WGS sequence"/>
</dbReference>
<evidence type="ECO:0000259" key="5">
    <source>
        <dbReference type="Pfam" id="PF01494"/>
    </source>
</evidence>
<keyword evidence="4" id="KW-1133">Transmembrane helix</keyword>
<keyword evidence="7" id="KW-1185">Reference proteome</keyword>
<gene>
    <name evidence="6" type="ORF">AZE42_12646</name>
</gene>
<dbReference type="GO" id="GO:0071949">
    <property type="term" value="F:FAD binding"/>
    <property type="evidence" value="ECO:0007669"/>
    <property type="project" value="InterPro"/>
</dbReference>
<proteinExistence type="predicted"/>
<evidence type="ECO:0000256" key="1">
    <source>
        <dbReference type="ARBA" id="ARBA00022630"/>
    </source>
</evidence>
<sequence length="429" mass="47068">MSSNKDFRVAIVGGGICGLACAIYLLRAGIHVDLFESASRFKEIGAGVELGPNAVRALNFLGLTEAVLAHANPSKPEIRPFCFISALAGHQFIHHYEALPEDLGLGIHRPAFIDALAGLIDLSIIHFNKRCVSITKHDDPGRGASIIHFADGTTFEAEVVLGADGIRSTVRRTVTEQHDATRVVFTRTVAYRALLPLEDILQAGVQIDFSRWPHSLVGINKHLIIFPIKNGKIQAKINLVIFYTDKSIPEGMEIPGSQWVTSASTQELLEAFDDCGPEVKKILSLIEKPSKWAIHSVDPPLDKFSRGSVALIGDAAHGMCPHLGAGVGQGLEDVQVICELLTHPQARLSNIESVLEAYDFVRQPRANMVLRRSVWAGELYESLQGDDDGEVIASLRKQLQTLWNPVWHHDLGQDVEVALQRLRDMGIFV</sequence>
<keyword evidence="3" id="KW-0560">Oxidoreductase</keyword>
<dbReference type="GO" id="GO:0044550">
    <property type="term" value="P:secondary metabolite biosynthetic process"/>
    <property type="evidence" value="ECO:0007669"/>
    <property type="project" value="TreeGrafter"/>
</dbReference>
<comment type="caution">
    <text evidence="6">The sequence shown here is derived from an EMBL/GenBank/DDBJ whole genome shotgun (WGS) entry which is preliminary data.</text>
</comment>
<protein>
    <recommendedName>
        <fullName evidence="5">FAD-binding domain-containing protein</fullName>
    </recommendedName>
</protein>
<dbReference type="GO" id="GO:0016491">
    <property type="term" value="F:oxidoreductase activity"/>
    <property type="evidence" value="ECO:0007669"/>
    <property type="project" value="UniProtKB-KW"/>
</dbReference>
<evidence type="ECO:0000256" key="4">
    <source>
        <dbReference type="SAM" id="Phobius"/>
    </source>
</evidence>
<dbReference type="InterPro" id="IPR036188">
    <property type="entry name" value="FAD/NAD-bd_sf"/>
</dbReference>
<feature type="transmembrane region" description="Helical" evidence="4">
    <location>
        <begin position="7"/>
        <end position="26"/>
    </location>
</feature>
<dbReference type="Pfam" id="PF01494">
    <property type="entry name" value="FAD_binding_3"/>
    <property type="match status" value="1"/>
</dbReference>
<dbReference type="PANTHER" id="PTHR46720:SF3">
    <property type="entry name" value="FAD-BINDING DOMAIN-CONTAINING PROTEIN-RELATED"/>
    <property type="match status" value="1"/>
</dbReference>
<dbReference type="Gene3D" id="3.50.50.60">
    <property type="entry name" value="FAD/NAD(P)-binding domain"/>
    <property type="match status" value="1"/>
</dbReference>
<dbReference type="InterPro" id="IPR051104">
    <property type="entry name" value="FAD_monoxygenase"/>
</dbReference>
<organism evidence="6 7">
    <name type="scientific">Rhizopogon vesiculosus</name>
    <dbReference type="NCBI Taxonomy" id="180088"/>
    <lineage>
        <taxon>Eukaryota</taxon>
        <taxon>Fungi</taxon>
        <taxon>Dikarya</taxon>
        <taxon>Basidiomycota</taxon>
        <taxon>Agaricomycotina</taxon>
        <taxon>Agaricomycetes</taxon>
        <taxon>Agaricomycetidae</taxon>
        <taxon>Boletales</taxon>
        <taxon>Suillineae</taxon>
        <taxon>Rhizopogonaceae</taxon>
        <taxon>Rhizopogon</taxon>
    </lineage>
</organism>
<feature type="domain" description="FAD-binding" evidence="5">
    <location>
        <begin position="7"/>
        <end position="373"/>
    </location>
</feature>
<evidence type="ECO:0000256" key="2">
    <source>
        <dbReference type="ARBA" id="ARBA00022827"/>
    </source>
</evidence>
<keyword evidence="2" id="KW-0274">FAD</keyword>
<dbReference type="SUPFAM" id="SSF51905">
    <property type="entry name" value="FAD/NAD(P)-binding domain"/>
    <property type="match status" value="1"/>
</dbReference>
<dbReference type="OrthoDB" id="417877at2759"/>
<evidence type="ECO:0000256" key="3">
    <source>
        <dbReference type="ARBA" id="ARBA00023002"/>
    </source>
</evidence>
<dbReference type="PANTHER" id="PTHR46720">
    <property type="entry name" value="HYDROXYLASE, PUTATIVE (AFU_ORTHOLOGUE AFUA_3G01460)-RELATED"/>
    <property type="match status" value="1"/>
</dbReference>